<evidence type="ECO:0000313" key="1">
    <source>
        <dbReference type="EMBL" id="PRY39369.1"/>
    </source>
</evidence>
<name>A0A2T0T138_9ACTN</name>
<protein>
    <submittedName>
        <fullName evidence="1">Uncharacterized protein</fullName>
    </submittedName>
</protein>
<comment type="caution">
    <text evidence="1">The sequence shown here is derived from an EMBL/GenBank/DDBJ whole genome shotgun (WGS) entry which is preliminary data.</text>
</comment>
<dbReference type="EMBL" id="PVTG01000021">
    <property type="protein sequence ID" value="PRY39369.1"/>
    <property type="molecule type" value="Genomic_DNA"/>
</dbReference>
<organism evidence="1 2">
    <name type="scientific">Geodermatophilus tzadiensis</name>
    <dbReference type="NCBI Taxonomy" id="1137988"/>
    <lineage>
        <taxon>Bacteria</taxon>
        <taxon>Bacillati</taxon>
        <taxon>Actinomycetota</taxon>
        <taxon>Actinomycetes</taxon>
        <taxon>Geodermatophilales</taxon>
        <taxon>Geodermatophilaceae</taxon>
        <taxon>Geodermatophilus</taxon>
    </lineage>
</organism>
<keyword evidence="2" id="KW-1185">Reference proteome</keyword>
<sequence>MTIVVDSSAVVALLLGECRQFPFPASRSRSAMS</sequence>
<evidence type="ECO:0000313" key="2">
    <source>
        <dbReference type="Proteomes" id="UP000239210"/>
    </source>
</evidence>
<dbReference type="Proteomes" id="UP000239210">
    <property type="component" value="Unassembled WGS sequence"/>
</dbReference>
<dbReference type="AlphaFoldDB" id="A0A2T0T138"/>
<accession>A0A2T0T138</accession>
<gene>
    <name evidence="1" type="ORF">LY71_12138</name>
</gene>
<reference evidence="1 2" key="1">
    <citation type="submission" date="2018-03" db="EMBL/GenBank/DDBJ databases">
        <title>Genomic Encyclopedia of Archaeal and Bacterial Type Strains, Phase II (KMG-II): from individual species to whole genera.</title>
        <authorList>
            <person name="Goeker M."/>
        </authorList>
    </citation>
    <scope>NUCLEOTIDE SEQUENCE [LARGE SCALE GENOMIC DNA]</scope>
    <source>
        <strain evidence="1 2">DSM 45416</strain>
    </source>
</reference>
<proteinExistence type="predicted"/>